<dbReference type="STRING" id="52.CMC5_046670"/>
<reference evidence="1 2" key="1">
    <citation type="submission" date="2015-07" db="EMBL/GenBank/DDBJ databases">
        <title>Genome analysis of myxobacterium Chondromyces crocatus Cm c5 reveals a high potential for natural compound synthesis and the genetic basis for the loss of fruiting body formation.</title>
        <authorList>
            <person name="Zaburannyi N."/>
            <person name="Bunk B."/>
            <person name="Maier J."/>
            <person name="Overmann J."/>
            <person name="Mueller R."/>
        </authorList>
    </citation>
    <scope>NUCLEOTIDE SEQUENCE [LARGE SCALE GENOMIC DNA]</scope>
    <source>
        <strain evidence="1 2">Cm c5</strain>
    </source>
</reference>
<dbReference type="PATRIC" id="fig|52.7.peg.5150"/>
<dbReference type="Pfam" id="PF06041">
    <property type="entry name" value="DUF924"/>
    <property type="match status" value="1"/>
</dbReference>
<proteinExistence type="predicted"/>
<dbReference type="Proteomes" id="UP000067626">
    <property type="component" value="Chromosome"/>
</dbReference>
<dbReference type="KEGG" id="ccro:CMC5_046670"/>
<dbReference type="OrthoDB" id="7593450at2"/>
<organism evidence="1 2">
    <name type="scientific">Chondromyces crocatus</name>
    <dbReference type="NCBI Taxonomy" id="52"/>
    <lineage>
        <taxon>Bacteria</taxon>
        <taxon>Pseudomonadati</taxon>
        <taxon>Myxococcota</taxon>
        <taxon>Polyangia</taxon>
        <taxon>Polyangiales</taxon>
        <taxon>Polyangiaceae</taxon>
        <taxon>Chondromyces</taxon>
    </lineage>
</organism>
<dbReference type="AlphaFoldDB" id="A0A0K1EIK0"/>
<dbReference type="Gene3D" id="1.25.40.10">
    <property type="entry name" value="Tetratricopeptide repeat domain"/>
    <property type="match status" value="1"/>
</dbReference>
<dbReference type="SUPFAM" id="SSF48452">
    <property type="entry name" value="TPR-like"/>
    <property type="match status" value="1"/>
</dbReference>
<dbReference type="RefSeq" id="WP_063796333.1">
    <property type="nucleotide sequence ID" value="NZ_CP012159.1"/>
</dbReference>
<name>A0A0K1EIK0_CHOCO</name>
<dbReference type="InterPro" id="IPR010323">
    <property type="entry name" value="DUF924"/>
</dbReference>
<sequence length="200" mass="22863">MDNVAPTYEPLLHFWLGEPGADPLANAGRWFSVDPTFDAELRSRFSALLERGERDELEPWRTTPRGSLAYVILHDQIPRNIFRGTRKAFSHDERALEATLVAIARGFEADLGIVERWFLYMPLMHAEDITYQQRCVDAFARLADECEIPLRGALQNSLDYAIRHRDVVARFGRFPHRNAALGRTSTADEIEFLQEPGSSF</sequence>
<dbReference type="EMBL" id="CP012159">
    <property type="protein sequence ID" value="AKT40512.1"/>
    <property type="molecule type" value="Genomic_DNA"/>
</dbReference>
<evidence type="ECO:0008006" key="3">
    <source>
        <dbReference type="Google" id="ProtNLM"/>
    </source>
</evidence>
<accession>A0A0K1EIK0</accession>
<evidence type="ECO:0000313" key="2">
    <source>
        <dbReference type="Proteomes" id="UP000067626"/>
    </source>
</evidence>
<gene>
    <name evidence="1" type="ORF">CMC5_046670</name>
</gene>
<protein>
    <recommendedName>
        <fullName evidence="3">Transmembrane protein</fullName>
    </recommendedName>
</protein>
<dbReference type="InterPro" id="IPR011990">
    <property type="entry name" value="TPR-like_helical_dom_sf"/>
</dbReference>
<dbReference type="Gene3D" id="1.20.58.320">
    <property type="entry name" value="TPR-like"/>
    <property type="match status" value="1"/>
</dbReference>
<evidence type="ECO:0000313" key="1">
    <source>
        <dbReference type="EMBL" id="AKT40512.1"/>
    </source>
</evidence>
<keyword evidence="2" id="KW-1185">Reference proteome</keyword>